<dbReference type="Gene3D" id="3.10.450.50">
    <property type="match status" value="1"/>
</dbReference>
<dbReference type="Proteomes" id="UP000006844">
    <property type="component" value="Chromosome"/>
</dbReference>
<dbReference type="KEGG" id="tsa:AciPR4_3386"/>
<dbReference type="Pfam" id="PF12893">
    <property type="entry name" value="Lumazine_bd_2"/>
    <property type="match status" value="1"/>
</dbReference>
<gene>
    <name evidence="1" type="ordered locus">AciPR4_3386</name>
</gene>
<dbReference type="EMBL" id="CP002467">
    <property type="protein sequence ID" value="ADV84140.1"/>
    <property type="molecule type" value="Genomic_DNA"/>
</dbReference>
<reference evidence="1 2" key="1">
    <citation type="journal article" date="2012" name="Stand. Genomic Sci.">
        <title>Complete genome sequence of Terriglobus saanensis type strain SP1PR4(T), an Acidobacteria from tundra soil.</title>
        <authorList>
            <person name="Rawat S.R."/>
            <person name="Mannisto M.K."/>
            <person name="Starovoytov V."/>
            <person name="Goodwin L."/>
            <person name="Nolan M."/>
            <person name="Hauser L."/>
            <person name="Land M."/>
            <person name="Davenport K.W."/>
            <person name="Woyke T."/>
            <person name="Haggblom M.M."/>
        </authorList>
    </citation>
    <scope>NUCLEOTIDE SEQUENCE</scope>
    <source>
        <strain evidence="2">ATCC BAA-1853 / DSM 23119 / SP1PR4</strain>
    </source>
</reference>
<dbReference type="eggNOG" id="ENOG5032SDI">
    <property type="taxonomic scope" value="Bacteria"/>
</dbReference>
<dbReference type="STRING" id="401053.AciPR4_3386"/>
<evidence type="ECO:0000313" key="1">
    <source>
        <dbReference type="EMBL" id="ADV84140.1"/>
    </source>
</evidence>
<sequence length="176" mass="19420">MAFSGRTSIKWLKTNVYRHSVAFARFSSFCVLMALLPTTPLRASSTSDLSSEEKAVLNPLQSIMDGLAQGNHELIRAQLFPGGMATLIRGGKPLQLSWDAFVDRLPKAGTTKYEEVLSHPVIYIDHDIAAIWVPYTFTVDGKIHHCGTDIATLFKQDGHWLITGIADNSRADCSDK</sequence>
<evidence type="ECO:0000313" key="2">
    <source>
        <dbReference type="Proteomes" id="UP000006844"/>
    </source>
</evidence>
<dbReference type="InterPro" id="IPR039437">
    <property type="entry name" value="FrzH/put_lumazine-bd"/>
</dbReference>
<keyword evidence="2" id="KW-1185">Reference proteome</keyword>
<proteinExistence type="predicted"/>
<protein>
    <recommendedName>
        <fullName evidence="3">DUF4440 domain-containing protein</fullName>
    </recommendedName>
</protein>
<name>E8UXB6_TERSS</name>
<dbReference type="InterPro" id="IPR032710">
    <property type="entry name" value="NTF2-like_dom_sf"/>
</dbReference>
<organism evidence="1 2">
    <name type="scientific">Terriglobus saanensis (strain ATCC BAA-1853 / DSM 23119 / SP1PR4)</name>
    <dbReference type="NCBI Taxonomy" id="401053"/>
    <lineage>
        <taxon>Bacteria</taxon>
        <taxon>Pseudomonadati</taxon>
        <taxon>Acidobacteriota</taxon>
        <taxon>Terriglobia</taxon>
        <taxon>Terriglobales</taxon>
        <taxon>Acidobacteriaceae</taxon>
        <taxon>Terriglobus</taxon>
    </lineage>
</organism>
<evidence type="ECO:0008006" key="3">
    <source>
        <dbReference type="Google" id="ProtNLM"/>
    </source>
</evidence>
<accession>E8UXB6</accession>
<dbReference type="AlphaFoldDB" id="E8UXB6"/>
<dbReference type="HOGENOM" id="CLU_121854_0_0_0"/>
<dbReference type="SUPFAM" id="SSF54427">
    <property type="entry name" value="NTF2-like"/>
    <property type="match status" value="1"/>
</dbReference>